<dbReference type="CDD" id="cd07377">
    <property type="entry name" value="WHTH_GntR"/>
    <property type="match status" value="1"/>
</dbReference>
<evidence type="ECO:0000313" key="7">
    <source>
        <dbReference type="Proteomes" id="UP000759103"/>
    </source>
</evidence>
<feature type="domain" description="HTH gntR-type" evidence="5">
    <location>
        <begin position="17"/>
        <end position="84"/>
    </location>
</feature>
<dbReference type="InterPro" id="IPR036390">
    <property type="entry name" value="WH_DNA-bd_sf"/>
</dbReference>
<evidence type="ECO:0000256" key="3">
    <source>
        <dbReference type="ARBA" id="ARBA00023163"/>
    </source>
</evidence>
<evidence type="ECO:0000256" key="4">
    <source>
        <dbReference type="SAM" id="MobiDB-lite"/>
    </source>
</evidence>
<accession>A0ABS7BPM0</accession>
<dbReference type="Pfam" id="PF07729">
    <property type="entry name" value="FCD"/>
    <property type="match status" value="1"/>
</dbReference>
<dbReference type="Pfam" id="PF00392">
    <property type="entry name" value="GntR"/>
    <property type="match status" value="1"/>
</dbReference>
<dbReference type="PANTHER" id="PTHR43537">
    <property type="entry name" value="TRANSCRIPTIONAL REGULATOR, GNTR FAMILY"/>
    <property type="match status" value="1"/>
</dbReference>
<evidence type="ECO:0000259" key="5">
    <source>
        <dbReference type="PROSITE" id="PS50949"/>
    </source>
</evidence>
<dbReference type="SUPFAM" id="SSF46785">
    <property type="entry name" value="Winged helix' DNA-binding domain"/>
    <property type="match status" value="1"/>
</dbReference>
<dbReference type="SUPFAM" id="SSF48008">
    <property type="entry name" value="GntR ligand-binding domain-like"/>
    <property type="match status" value="1"/>
</dbReference>
<dbReference type="PRINTS" id="PR00035">
    <property type="entry name" value="HTHGNTR"/>
</dbReference>
<evidence type="ECO:0000256" key="1">
    <source>
        <dbReference type="ARBA" id="ARBA00023015"/>
    </source>
</evidence>
<proteinExistence type="predicted"/>
<feature type="compositionally biased region" description="Basic residues" evidence="4">
    <location>
        <begin position="225"/>
        <end position="235"/>
    </location>
</feature>
<keyword evidence="2" id="KW-0238">DNA-binding</keyword>
<keyword evidence="3" id="KW-0804">Transcription</keyword>
<protein>
    <submittedName>
        <fullName evidence="6">GntR family transcriptional regulator</fullName>
    </submittedName>
</protein>
<dbReference type="EMBL" id="JAHXZN010000004">
    <property type="protein sequence ID" value="MBW6531556.1"/>
    <property type="molecule type" value="Genomic_DNA"/>
</dbReference>
<name>A0ABS7BPM0_9SPHN</name>
<evidence type="ECO:0000313" key="6">
    <source>
        <dbReference type="EMBL" id="MBW6531556.1"/>
    </source>
</evidence>
<dbReference type="InterPro" id="IPR011711">
    <property type="entry name" value="GntR_C"/>
</dbReference>
<keyword evidence="7" id="KW-1185">Reference proteome</keyword>
<dbReference type="InterPro" id="IPR008920">
    <property type="entry name" value="TF_FadR/GntR_C"/>
</dbReference>
<feature type="region of interest" description="Disordered" evidence="4">
    <location>
        <begin position="224"/>
        <end position="243"/>
    </location>
</feature>
<organism evidence="6 7">
    <name type="scientific">Sphingomonas citri</name>
    <dbReference type="NCBI Taxonomy" id="2862499"/>
    <lineage>
        <taxon>Bacteria</taxon>
        <taxon>Pseudomonadati</taxon>
        <taxon>Pseudomonadota</taxon>
        <taxon>Alphaproteobacteria</taxon>
        <taxon>Sphingomonadales</taxon>
        <taxon>Sphingomonadaceae</taxon>
        <taxon>Sphingomonas</taxon>
    </lineage>
</organism>
<comment type="caution">
    <text evidence="6">The sequence shown here is derived from an EMBL/GenBank/DDBJ whole genome shotgun (WGS) entry which is preliminary data.</text>
</comment>
<dbReference type="SMART" id="SM00345">
    <property type="entry name" value="HTH_GNTR"/>
    <property type="match status" value="1"/>
</dbReference>
<gene>
    <name evidence="6" type="ORF">KZ820_12500</name>
</gene>
<dbReference type="RefSeq" id="WP_219748960.1">
    <property type="nucleotide sequence ID" value="NZ_JAHXZN010000004.1"/>
</dbReference>
<reference evidence="6 7" key="1">
    <citation type="submission" date="2021-07" db="EMBL/GenBank/DDBJ databases">
        <title>Sphingomonas sp.</title>
        <authorList>
            <person name="Feng G."/>
            <person name="Li J."/>
            <person name="Pan M."/>
        </authorList>
    </citation>
    <scope>NUCLEOTIDE SEQUENCE [LARGE SCALE GENOMIC DNA]</scope>
    <source>
        <strain evidence="6 7">RRHST34</strain>
    </source>
</reference>
<dbReference type="InterPro" id="IPR000524">
    <property type="entry name" value="Tscrpt_reg_HTH_GntR"/>
</dbReference>
<dbReference type="Gene3D" id="1.20.120.530">
    <property type="entry name" value="GntR ligand-binding domain-like"/>
    <property type="match status" value="1"/>
</dbReference>
<keyword evidence="1" id="KW-0805">Transcription regulation</keyword>
<sequence length="243" mass="27400">MSAEVPTTDVRVPARKGDRHQEAVTLLRRMILSGELAPGEPLREVALSEQFGTSRTPVREALRTLAAEGLVTLLPNRTVQVSQLDEQAASDVFSVLGALESLAARLACERMRPEDMEVLSELQGDLAHYFEVRDRPRYLEANRLIHEHIVESSGNSSLVLAWRLLLPRAERARHVSTLDHARWAEAFQEHVEIERAFRARDLDAIARLMEAHFENGAASIQEARKRARREQRSRAYRSAPGAE</sequence>
<dbReference type="PANTHER" id="PTHR43537:SF50">
    <property type="entry name" value="TRANSCRIPTIONAL REGULATORY PROTEIN"/>
    <property type="match status" value="1"/>
</dbReference>
<dbReference type="Gene3D" id="1.10.10.10">
    <property type="entry name" value="Winged helix-like DNA-binding domain superfamily/Winged helix DNA-binding domain"/>
    <property type="match status" value="1"/>
</dbReference>
<evidence type="ECO:0000256" key="2">
    <source>
        <dbReference type="ARBA" id="ARBA00023125"/>
    </source>
</evidence>
<dbReference type="PROSITE" id="PS50949">
    <property type="entry name" value="HTH_GNTR"/>
    <property type="match status" value="1"/>
</dbReference>
<dbReference type="Proteomes" id="UP000759103">
    <property type="component" value="Unassembled WGS sequence"/>
</dbReference>
<dbReference type="InterPro" id="IPR036388">
    <property type="entry name" value="WH-like_DNA-bd_sf"/>
</dbReference>
<dbReference type="SMART" id="SM00895">
    <property type="entry name" value="FCD"/>
    <property type="match status" value="1"/>
</dbReference>